<dbReference type="PANTHER" id="PTHR31602:SF8">
    <property type="entry name" value="GROWTH-REGULATING FACTOR 5"/>
    <property type="match status" value="1"/>
</dbReference>
<reference evidence="10 11" key="1">
    <citation type="journal article" date="2021" name="Comput. Struct. Biotechnol. J.">
        <title>De novo genome assembly of the potent medicinal plant Rehmannia glutinosa using nanopore technology.</title>
        <authorList>
            <person name="Ma L."/>
            <person name="Dong C."/>
            <person name="Song C."/>
            <person name="Wang X."/>
            <person name="Zheng X."/>
            <person name="Niu Y."/>
            <person name="Chen S."/>
            <person name="Feng W."/>
        </authorList>
    </citation>
    <scope>NUCLEOTIDE SEQUENCE [LARGE SCALE GENOMIC DNA]</scope>
    <source>
        <strain evidence="10">DH-2019</strain>
    </source>
</reference>
<feature type="compositionally biased region" description="Basic and acidic residues" evidence="6">
    <location>
        <begin position="91"/>
        <end position="114"/>
    </location>
</feature>
<feature type="domain" description="WRC" evidence="9">
    <location>
        <begin position="85"/>
        <end position="129"/>
    </location>
</feature>
<dbReference type="InterPro" id="IPR014977">
    <property type="entry name" value="WRC_dom"/>
</dbReference>
<dbReference type="Pfam" id="PF08879">
    <property type="entry name" value="WRC"/>
    <property type="match status" value="1"/>
</dbReference>
<name>A0ABR0XH24_REHGL</name>
<dbReference type="Pfam" id="PF08880">
    <property type="entry name" value="QLQ"/>
    <property type="match status" value="1"/>
</dbReference>
<feature type="short sequence motif" description="Bipartite nuclear localization signal" evidence="4">
    <location>
        <begin position="90"/>
        <end position="100"/>
    </location>
</feature>
<keyword evidence="7" id="KW-1133">Transmembrane helix</keyword>
<proteinExistence type="inferred from homology"/>
<organism evidence="10 11">
    <name type="scientific">Rehmannia glutinosa</name>
    <name type="common">Chinese foxglove</name>
    <dbReference type="NCBI Taxonomy" id="99300"/>
    <lineage>
        <taxon>Eukaryota</taxon>
        <taxon>Viridiplantae</taxon>
        <taxon>Streptophyta</taxon>
        <taxon>Embryophyta</taxon>
        <taxon>Tracheophyta</taxon>
        <taxon>Spermatophyta</taxon>
        <taxon>Magnoliopsida</taxon>
        <taxon>eudicotyledons</taxon>
        <taxon>Gunneridae</taxon>
        <taxon>Pentapetalae</taxon>
        <taxon>asterids</taxon>
        <taxon>lamiids</taxon>
        <taxon>Lamiales</taxon>
        <taxon>Orobanchaceae</taxon>
        <taxon>Rehmannieae</taxon>
        <taxon>Rehmannia</taxon>
    </lineage>
</organism>
<evidence type="ECO:0000256" key="1">
    <source>
        <dbReference type="ARBA" id="ARBA00004123"/>
    </source>
</evidence>
<dbReference type="SMART" id="SM00951">
    <property type="entry name" value="QLQ"/>
    <property type="match status" value="1"/>
</dbReference>
<gene>
    <name evidence="10" type="ORF">DH2020_005822</name>
</gene>
<feature type="region of interest" description="Disordered" evidence="6">
    <location>
        <begin position="91"/>
        <end position="135"/>
    </location>
</feature>
<evidence type="ECO:0000313" key="10">
    <source>
        <dbReference type="EMBL" id="KAK6158508.1"/>
    </source>
</evidence>
<keyword evidence="5" id="KW-0804">Transcription</keyword>
<sequence length="424" mass="46416">MSGTASTSVALGVGMGIGGGGEVGYGGYRAPFTAVQWQELEHQAMIYKYLVAGLPVPPDLVMPIRRSFEAISALGYCSYYGKKFDPEPGRCRRTDGKKWRCSKDAHPDSKYCERHMHRGRNRSRKPVESQTSSQSLSTAMSHISSACGGNSGNFQGSGSGSFQNMPLYSVVSSEGSPYGSNVTKLQMEPISYGIDNKEFRWSLVAFCMSHEPIGIDSLSSRKRLSVHRYIHGLTPDADDHSFSQEASASLGSLGLGCNTGSGTWRLMPSQVSSTSLLKQKPDSQLLGPPSGQQNMAHAFEPINATTMSRQRQQHCFLGNEIGSPGPTKQEQHAVHPFFSEWPTTKESWSNLDDEDGSSKNVFSSTQLSISIPRASSDFSSRSAYSPNGEQKEWLIHFSVCFFVVARPMIFVLFFSMGLFSLLMS</sequence>
<evidence type="ECO:0000259" key="8">
    <source>
        <dbReference type="PROSITE" id="PS51666"/>
    </source>
</evidence>
<feature type="short sequence motif" description="Bipartite nuclear localization signal" evidence="4">
    <location>
        <begin position="118"/>
        <end position="125"/>
    </location>
</feature>
<keyword evidence="5" id="KW-0805">Transcription regulation</keyword>
<evidence type="ECO:0000313" key="11">
    <source>
        <dbReference type="Proteomes" id="UP001318860"/>
    </source>
</evidence>
<evidence type="ECO:0000256" key="3">
    <source>
        <dbReference type="ARBA" id="ARBA00023242"/>
    </source>
</evidence>
<comment type="caution">
    <text evidence="10">The sequence shown here is derived from an EMBL/GenBank/DDBJ whole genome shotgun (WGS) entry which is preliminary data.</text>
</comment>
<keyword evidence="11" id="KW-1185">Reference proteome</keyword>
<dbReference type="EMBL" id="JABTTQ020000004">
    <property type="protein sequence ID" value="KAK6158508.1"/>
    <property type="molecule type" value="Genomic_DNA"/>
</dbReference>
<comment type="similarity">
    <text evidence="2 5">Belongs to the GRF family.</text>
</comment>
<accession>A0ABR0XH24</accession>
<keyword evidence="7" id="KW-0472">Membrane</keyword>
<evidence type="ECO:0000256" key="6">
    <source>
        <dbReference type="SAM" id="MobiDB-lite"/>
    </source>
</evidence>
<feature type="compositionally biased region" description="Basic residues" evidence="6">
    <location>
        <begin position="115"/>
        <end position="124"/>
    </location>
</feature>
<comment type="domain">
    <text evidence="5">The QLQ domain and WRC domain may be involved in protein-protein interaction and DNA-binding, respectively.</text>
</comment>
<keyword evidence="3 4" id="KW-0539">Nucleus</keyword>
<comment type="function">
    <text evidence="5">Transcription activator.</text>
</comment>
<feature type="transmembrane region" description="Helical" evidence="7">
    <location>
        <begin position="393"/>
        <end position="422"/>
    </location>
</feature>
<protein>
    <recommendedName>
        <fullName evidence="5">Growth-regulating factor</fullName>
    </recommendedName>
</protein>
<dbReference type="PROSITE" id="PS51667">
    <property type="entry name" value="WRC"/>
    <property type="match status" value="1"/>
</dbReference>
<evidence type="ECO:0000256" key="7">
    <source>
        <dbReference type="SAM" id="Phobius"/>
    </source>
</evidence>
<dbReference type="InterPro" id="IPR014978">
    <property type="entry name" value="Gln-Leu-Gln_QLQ"/>
</dbReference>
<keyword evidence="7" id="KW-0812">Transmembrane</keyword>
<dbReference type="InterPro" id="IPR031137">
    <property type="entry name" value="GRF"/>
</dbReference>
<evidence type="ECO:0000256" key="4">
    <source>
        <dbReference type="PROSITE-ProRule" id="PRU01002"/>
    </source>
</evidence>
<comment type="subcellular location">
    <subcellularLocation>
        <location evidence="1 4 5">Nucleus</location>
    </subcellularLocation>
</comment>
<feature type="domain" description="QLQ" evidence="8">
    <location>
        <begin position="31"/>
        <end position="66"/>
    </location>
</feature>
<dbReference type="PANTHER" id="PTHR31602">
    <property type="entry name" value="GROWTH-REGULATING FACTOR 5"/>
    <property type="match status" value="1"/>
</dbReference>
<evidence type="ECO:0000256" key="2">
    <source>
        <dbReference type="ARBA" id="ARBA00008122"/>
    </source>
</evidence>
<keyword evidence="5" id="KW-0010">Activator</keyword>
<evidence type="ECO:0000256" key="5">
    <source>
        <dbReference type="RuleBase" id="RU367127"/>
    </source>
</evidence>
<dbReference type="Proteomes" id="UP001318860">
    <property type="component" value="Unassembled WGS sequence"/>
</dbReference>
<evidence type="ECO:0000259" key="9">
    <source>
        <dbReference type="PROSITE" id="PS51667"/>
    </source>
</evidence>
<dbReference type="PROSITE" id="PS51666">
    <property type="entry name" value="QLQ"/>
    <property type="match status" value="1"/>
</dbReference>